<protein>
    <recommendedName>
        <fullName evidence="3">Hydrolase</fullName>
    </recommendedName>
</protein>
<reference evidence="2" key="1">
    <citation type="journal article" date="2019" name="Int. J. Syst. Evol. Microbiol.">
        <title>The Global Catalogue of Microorganisms (GCM) 10K type strain sequencing project: providing services to taxonomists for standard genome sequencing and annotation.</title>
        <authorList>
            <consortium name="The Broad Institute Genomics Platform"/>
            <consortium name="The Broad Institute Genome Sequencing Center for Infectious Disease"/>
            <person name="Wu L."/>
            <person name="Ma J."/>
        </authorList>
    </citation>
    <scope>NUCLEOTIDE SEQUENCE [LARGE SCALE GENOMIC DNA]</scope>
    <source>
        <strain evidence="2">CCUG 59129</strain>
    </source>
</reference>
<evidence type="ECO:0000313" key="1">
    <source>
        <dbReference type="EMBL" id="MFD0962294.1"/>
    </source>
</evidence>
<evidence type="ECO:0000313" key="2">
    <source>
        <dbReference type="Proteomes" id="UP001596989"/>
    </source>
</evidence>
<name>A0ABW3HXN9_9BACL</name>
<accession>A0ABW3HXN9</accession>
<dbReference type="Proteomes" id="UP001596989">
    <property type="component" value="Unassembled WGS sequence"/>
</dbReference>
<gene>
    <name evidence="1" type="ORF">ACFQ2I_23410</name>
</gene>
<comment type="caution">
    <text evidence="1">The sequence shown here is derived from an EMBL/GenBank/DDBJ whole genome shotgun (WGS) entry which is preliminary data.</text>
</comment>
<sequence>MNEAHEEEASQDKKPYYVSVHAGQILEDQAAAAYELEILATTEDVAKLRELFEELSTMDEASMFHFSRTFTETDSDQALNGACDDIVNEIYRRLHECGTEETKRHIESMRKLGGQT</sequence>
<evidence type="ECO:0008006" key="3">
    <source>
        <dbReference type="Google" id="ProtNLM"/>
    </source>
</evidence>
<dbReference type="EMBL" id="JBHTJZ010000073">
    <property type="protein sequence ID" value="MFD0962294.1"/>
    <property type="molecule type" value="Genomic_DNA"/>
</dbReference>
<proteinExistence type="predicted"/>
<keyword evidence="2" id="KW-1185">Reference proteome</keyword>
<dbReference type="RefSeq" id="WP_377568815.1">
    <property type="nucleotide sequence ID" value="NZ_JBHTJZ010000073.1"/>
</dbReference>
<organism evidence="1 2">
    <name type="scientific">Paenibacillus chungangensis</name>
    <dbReference type="NCBI Taxonomy" id="696535"/>
    <lineage>
        <taxon>Bacteria</taxon>
        <taxon>Bacillati</taxon>
        <taxon>Bacillota</taxon>
        <taxon>Bacilli</taxon>
        <taxon>Bacillales</taxon>
        <taxon>Paenibacillaceae</taxon>
        <taxon>Paenibacillus</taxon>
    </lineage>
</organism>